<proteinExistence type="predicted"/>
<name>A0A0H5PGB2_NOCFR</name>
<reference evidence="3" key="1">
    <citation type="submission" date="2015-03" db="EMBL/GenBank/DDBJ databases">
        <authorList>
            <consortium name="Pathogen Informatics"/>
        </authorList>
    </citation>
    <scope>NUCLEOTIDE SEQUENCE [LARGE SCALE GENOMIC DNA]</scope>
    <source>
        <strain evidence="3">NCTC11134</strain>
        <plasmid evidence="3">2</plasmid>
    </source>
</reference>
<evidence type="ECO:0000313" key="2">
    <source>
        <dbReference type="EMBL" id="CRY81546.1"/>
    </source>
</evidence>
<gene>
    <name evidence="2" type="ORF">ERS450000_04474</name>
</gene>
<dbReference type="Pfam" id="PF12079">
    <property type="entry name" value="DUF3558"/>
    <property type="match status" value="1"/>
</dbReference>
<dbReference type="RefSeq" id="WP_082668850.1">
    <property type="nucleotide sequence ID" value="NZ_CP031418.1"/>
</dbReference>
<protein>
    <submittedName>
        <fullName evidence="2">Protein of uncharacterized function (DUF3558)</fullName>
    </submittedName>
</protein>
<keyword evidence="1" id="KW-0732">Signal</keyword>
<sequence length="174" mass="18456">MRRVLVVVAAAAVVPVLGACGGTTSGTATTSTSAVEVALWNPCTEIPDDLLSDAGVDPAKKESGIAGVHQSGWEICTWEGRQYFLAVYSSRRTVQEIREKPGNVAFRDVSIGGRQGVEYRVEGASMNLNCDIVFAADQGMVSLRVGNRASADNHEDPCMLANDIAEMLVPVFPA</sequence>
<dbReference type="KEGG" id="nfr:ERS450000_04474"/>
<dbReference type="Proteomes" id="UP000057820">
    <property type="component" value="Plasmid 2"/>
</dbReference>
<dbReference type="InterPro" id="IPR024520">
    <property type="entry name" value="DUF3558"/>
</dbReference>
<dbReference type="PROSITE" id="PS51257">
    <property type="entry name" value="PROKAR_LIPOPROTEIN"/>
    <property type="match status" value="1"/>
</dbReference>
<dbReference type="AlphaFoldDB" id="A0A0H5PGB2"/>
<evidence type="ECO:0000256" key="1">
    <source>
        <dbReference type="SAM" id="SignalP"/>
    </source>
</evidence>
<organism evidence="2 3">
    <name type="scientific">Nocardia farcinica</name>
    <dbReference type="NCBI Taxonomy" id="37329"/>
    <lineage>
        <taxon>Bacteria</taxon>
        <taxon>Bacillati</taxon>
        <taxon>Actinomycetota</taxon>
        <taxon>Actinomycetes</taxon>
        <taxon>Mycobacteriales</taxon>
        <taxon>Nocardiaceae</taxon>
        <taxon>Nocardia</taxon>
    </lineage>
</organism>
<accession>A0A0H5PGB2</accession>
<feature type="chain" id="PRO_5039696478" evidence="1">
    <location>
        <begin position="20"/>
        <end position="174"/>
    </location>
</feature>
<dbReference type="EMBL" id="LN868939">
    <property type="protein sequence ID" value="CRY81546.1"/>
    <property type="molecule type" value="Genomic_DNA"/>
</dbReference>
<feature type="signal peptide" evidence="1">
    <location>
        <begin position="1"/>
        <end position="19"/>
    </location>
</feature>
<geneLocation type="plasmid" evidence="2">
    <name>2</name>
</geneLocation>
<evidence type="ECO:0000313" key="3">
    <source>
        <dbReference type="Proteomes" id="UP000057820"/>
    </source>
</evidence>
<keyword evidence="2" id="KW-0614">Plasmid</keyword>